<feature type="domain" description="Protein kinase" evidence="3">
    <location>
        <begin position="292"/>
        <end position="593"/>
    </location>
</feature>
<dbReference type="PANTHER" id="PTHR45927">
    <property type="entry name" value="LYSM-DOMAIN RECEPTOR-LIKE KINASE-RELATED"/>
    <property type="match status" value="1"/>
</dbReference>
<dbReference type="InterPro" id="IPR052611">
    <property type="entry name" value="Plant_RLK_LysM"/>
</dbReference>
<evidence type="ECO:0000259" key="3">
    <source>
        <dbReference type="PROSITE" id="PS50011"/>
    </source>
</evidence>
<proteinExistence type="predicted"/>
<dbReference type="Gene3D" id="1.10.510.10">
    <property type="entry name" value="Transferase(Phosphotransferase) domain 1"/>
    <property type="match status" value="2"/>
</dbReference>
<dbReference type="SUPFAM" id="SSF56112">
    <property type="entry name" value="Protein kinase-like (PK-like)"/>
    <property type="match status" value="1"/>
</dbReference>
<feature type="signal peptide" evidence="2">
    <location>
        <begin position="1"/>
        <end position="25"/>
    </location>
</feature>
<evidence type="ECO:0000256" key="1">
    <source>
        <dbReference type="SAM" id="Phobius"/>
    </source>
</evidence>
<dbReference type="AlphaFoldDB" id="A0AAE0CNR6"/>
<evidence type="ECO:0000256" key="2">
    <source>
        <dbReference type="SAM" id="SignalP"/>
    </source>
</evidence>
<dbReference type="InterPro" id="IPR059144">
    <property type="entry name" value="NFP_LysM3"/>
</dbReference>
<evidence type="ECO:0000313" key="4">
    <source>
        <dbReference type="EMBL" id="KAK2657313.1"/>
    </source>
</evidence>
<dbReference type="InterPro" id="IPR056561">
    <property type="entry name" value="NFP_LYK_LysM1"/>
</dbReference>
<dbReference type="SMART" id="SM00219">
    <property type="entry name" value="TyrKc"/>
    <property type="match status" value="1"/>
</dbReference>
<dbReference type="Pfam" id="PF23457">
    <property type="entry name" value="LysM2_NFP"/>
    <property type="match status" value="1"/>
</dbReference>
<sequence>MAVSLHSWLGLFFLLFFFFRTQITAQSPSLYDTDFSCSANSFNSCPTYVAYRAQSPGFLNLGNISSLFGVNRSSVAEASNLVSEDTPLSPNQLLLVPITCGCNGSQYFANITYQIKKDDNYYIVSTTSFENLTNWHVVQQMNPSLIPSLLHIGDNVTFPLFCKCPSKTQQDNGIRYLITYVWQPSDDVLQVGAKLKALPFDIEEENNHRNFRDAVNYPVLIPVSERPALSQFYPSSHRSESKVSRILFIAISIAGALLVLIFIALVVYAHHLCKRRKVYNRNGSSFESNGLIPVTEFARCGTFEPKINQDKLLTGVSGYLDKPIMYEIKEIMEATMNLSEHFRIGRSVYRATINEKVLAVKQIKDDATEELKILQKVNHANLVKLMGLSSDSEGNRFLVYEYAENGSLDKWLHPKSSSSSSSSAFLTWRQRLHVALDVANGLQYMHEHTQPSIVHRDIRTTNILLDSRFKAKIANFSLAAPATNDVMPKVDVFAFGLILLELLSGKKAISGKKAMGAKVNGKTSLLWKEEICEVLEIGDKREERLRSWMDPNLESFYSIDGALSLVTLARACTLENSLSRPSMGEIVFNLSVLAQSSETLHRSWTSGLESEVHQSINPVKPR</sequence>
<dbReference type="PROSITE" id="PS00109">
    <property type="entry name" value="PROTEIN_KINASE_TYR"/>
    <property type="match status" value="1"/>
</dbReference>
<dbReference type="PANTHER" id="PTHR45927:SF2">
    <property type="entry name" value="SERINE_THREONINE RECEPTOR-LIKE KINASE NFP"/>
    <property type="match status" value="1"/>
</dbReference>
<dbReference type="InterPro" id="IPR059143">
    <property type="entry name" value="NFP_LysM2"/>
</dbReference>
<dbReference type="PROSITE" id="PS50011">
    <property type="entry name" value="PROTEIN_KINASE_DOM"/>
    <property type="match status" value="1"/>
</dbReference>
<dbReference type="GO" id="GO:0004713">
    <property type="term" value="F:protein tyrosine kinase activity"/>
    <property type="evidence" value="ECO:0007669"/>
    <property type="project" value="InterPro"/>
</dbReference>
<keyword evidence="1" id="KW-0472">Membrane</keyword>
<accession>A0AAE0CNR6</accession>
<dbReference type="InterPro" id="IPR001245">
    <property type="entry name" value="Ser-Thr/Tyr_kinase_cat_dom"/>
</dbReference>
<dbReference type="InterPro" id="IPR008266">
    <property type="entry name" value="Tyr_kinase_AS"/>
</dbReference>
<organism evidence="4 5">
    <name type="scientific">Dipteronia dyeriana</name>
    <dbReference type="NCBI Taxonomy" id="168575"/>
    <lineage>
        <taxon>Eukaryota</taxon>
        <taxon>Viridiplantae</taxon>
        <taxon>Streptophyta</taxon>
        <taxon>Embryophyta</taxon>
        <taxon>Tracheophyta</taxon>
        <taxon>Spermatophyta</taxon>
        <taxon>Magnoliopsida</taxon>
        <taxon>eudicotyledons</taxon>
        <taxon>Gunneridae</taxon>
        <taxon>Pentapetalae</taxon>
        <taxon>rosids</taxon>
        <taxon>malvids</taxon>
        <taxon>Sapindales</taxon>
        <taxon>Sapindaceae</taxon>
        <taxon>Hippocastanoideae</taxon>
        <taxon>Acereae</taxon>
        <taxon>Dipteronia</taxon>
    </lineage>
</organism>
<protein>
    <recommendedName>
        <fullName evidence="3">Protein kinase domain-containing protein</fullName>
    </recommendedName>
</protein>
<gene>
    <name evidence="4" type="ORF">Ddye_010365</name>
</gene>
<reference evidence="4" key="1">
    <citation type="journal article" date="2023" name="Plant J.">
        <title>Genome sequences and population genomics provide insights into the demographic history, inbreeding, and mutation load of two 'living fossil' tree species of Dipteronia.</title>
        <authorList>
            <person name="Feng Y."/>
            <person name="Comes H.P."/>
            <person name="Chen J."/>
            <person name="Zhu S."/>
            <person name="Lu R."/>
            <person name="Zhang X."/>
            <person name="Li P."/>
            <person name="Qiu J."/>
            <person name="Olsen K.M."/>
            <person name="Qiu Y."/>
        </authorList>
    </citation>
    <scope>NUCLEOTIDE SEQUENCE</scope>
    <source>
        <strain evidence="4">KIB01</strain>
    </source>
</reference>
<name>A0AAE0CNR6_9ROSI</name>
<evidence type="ECO:0000313" key="5">
    <source>
        <dbReference type="Proteomes" id="UP001280121"/>
    </source>
</evidence>
<dbReference type="InterPro" id="IPR000719">
    <property type="entry name" value="Prot_kinase_dom"/>
</dbReference>
<dbReference type="GO" id="GO:0005524">
    <property type="term" value="F:ATP binding"/>
    <property type="evidence" value="ECO:0007669"/>
    <property type="project" value="InterPro"/>
</dbReference>
<keyword evidence="5" id="KW-1185">Reference proteome</keyword>
<keyword evidence="1" id="KW-1133">Transmembrane helix</keyword>
<dbReference type="Proteomes" id="UP001280121">
    <property type="component" value="Unassembled WGS sequence"/>
</dbReference>
<dbReference type="Pfam" id="PF23462">
    <property type="entry name" value="LysM3_NFP"/>
    <property type="match status" value="1"/>
</dbReference>
<keyword evidence="1" id="KW-0812">Transmembrane</keyword>
<dbReference type="EMBL" id="JANJYI010000003">
    <property type="protein sequence ID" value="KAK2657313.1"/>
    <property type="molecule type" value="Genomic_DNA"/>
</dbReference>
<dbReference type="Pfam" id="PF07714">
    <property type="entry name" value="PK_Tyr_Ser-Thr"/>
    <property type="match status" value="1"/>
</dbReference>
<dbReference type="InterPro" id="IPR011009">
    <property type="entry name" value="Kinase-like_dom_sf"/>
</dbReference>
<dbReference type="Gene3D" id="3.30.200.20">
    <property type="entry name" value="Phosphorylase Kinase, domain 1"/>
    <property type="match status" value="1"/>
</dbReference>
<dbReference type="Pfam" id="PF23446">
    <property type="entry name" value="LysM1_NFP_LYK"/>
    <property type="match status" value="1"/>
</dbReference>
<comment type="caution">
    <text evidence="4">The sequence shown here is derived from an EMBL/GenBank/DDBJ whole genome shotgun (WGS) entry which is preliminary data.</text>
</comment>
<keyword evidence="2" id="KW-0732">Signal</keyword>
<dbReference type="InterPro" id="IPR020635">
    <property type="entry name" value="Tyr_kinase_cat_dom"/>
</dbReference>
<feature type="transmembrane region" description="Helical" evidence="1">
    <location>
        <begin position="246"/>
        <end position="269"/>
    </location>
</feature>
<feature type="chain" id="PRO_5041901373" description="Protein kinase domain-containing protein" evidence="2">
    <location>
        <begin position="26"/>
        <end position="622"/>
    </location>
</feature>